<dbReference type="InterPro" id="IPR046674">
    <property type="entry name" value="DUF6544"/>
</dbReference>
<evidence type="ECO:0000313" key="3">
    <source>
        <dbReference type="Proteomes" id="UP000008461"/>
    </source>
</evidence>
<sequence length="363" mass="41286">MLRLFLLFMLLVHGLIHVLGFVKAFRLGAVAQLSKDISKPLGLFWLLAAALFVLAIVFILLKKEWWPMGIVAVVLSQILIFSSWQDARFGSIANVVILLAAILAWGSWRFEKSYQTDVTVALERSNARPDELLTENDIQDLPAPVQQYLRYAGVLNKPKVKNMRIVFAGQMRDKGKDWFPFRSEQYNCFDEPTRLFFMKGKMYGMTVPGYHAYKNGVATMQIKVYGLFPVVNIKGDVLSKAETVTVFNDMCLMAPASLIDKSIQWEAIDSTSAKAVFTSNGISISAILYFNPEGQLINFTSDDRSALDMQQYRFSTPVYGYKDFHGYKLMEQGDAVWHYPEGEFVYGKFFLQEIEYNVSGLKK</sequence>
<keyword evidence="1" id="KW-1133">Transmembrane helix</keyword>
<keyword evidence="1" id="KW-0812">Transmembrane</keyword>
<name>F4L793_HALH1</name>
<keyword evidence="1" id="KW-0472">Membrane</keyword>
<accession>F4L793</accession>
<evidence type="ECO:0000313" key="2">
    <source>
        <dbReference type="EMBL" id="AEE53120.1"/>
    </source>
</evidence>
<evidence type="ECO:0000256" key="1">
    <source>
        <dbReference type="SAM" id="Phobius"/>
    </source>
</evidence>
<gene>
    <name evidence="2" type="ordered locus">Halhy_5295</name>
</gene>
<reference evidence="2 3" key="1">
    <citation type="journal article" date="2011" name="Stand. Genomic Sci.">
        <title>Complete genome sequence of Haliscomenobacter hydrossis type strain (O).</title>
        <authorList>
            <consortium name="US DOE Joint Genome Institute (JGI-PGF)"/>
            <person name="Daligault H."/>
            <person name="Lapidus A."/>
            <person name="Zeytun A."/>
            <person name="Nolan M."/>
            <person name="Lucas S."/>
            <person name="Del Rio T.G."/>
            <person name="Tice H."/>
            <person name="Cheng J.F."/>
            <person name="Tapia R."/>
            <person name="Han C."/>
            <person name="Goodwin L."/>
            <person name="Pitluck S."/>
            <person name="Liolios K."/>
            <person name="Pagani I."/>
            <person name="Ivanova N."/>
            <person name="Huntemann M."/>
            <person name="Mavromatis K."/>
            <person name="Mikhailova N."/>
            <person name="Pati A."/>
            <person name="Chen A."/>
            <person name="Palaniappan K."/>
            <person name="Land M."/>
            <person name="Hauser L."/>
            <person name="Brambilla E.M."/>
            <person name="Rohde M."/>
            <person name="Verbarg S."/>
            <person name="Goker M."/>
            <person name="Bristow J."/>
            <person name="Eisen J.A."/>
            <person name="Markowitz V."/>
            <person name="Hugenholtz P."/>
            <person name="Kyrpides N.C."/>
            <person name="Klenk H.P."/>
            <person name="Woyke T."/>
        </authorList>
    </citation>
    <scope>NUCLEOTIDE SEQUENCE [LARGE SCALE GENOMIC DNA]</scope>
    <source>
        <strain evidence="3">ATCC 27775 / DSM 1100 / LMG 10767 / O</strain>
    </source>
</reference>
<dbReference type="Pfam" id="PF20181">
    <property type="entry name" value="DUF6544"/>
    <property type="match status" value="1"/>
</dbReference>
<feature type="transmembrane region" description="Helical" evidence="1">
    <location>
        <begin position="68"/>
        <end position="85"/>
    </location>
</feature>
<protein>
    <submittedName>
        <fullName evidence="2">Uncharacterized protein</fullName>
    </submittedName>
</protein>
<dbReference type="KEGG" id="hhy:Halhy_5295"/>
<dbReference type="Proteomes" id="UP000008461">
    <property type="component" value="Chromosome"/>
</dbReference>
<keyword evidence="3" id="KW-1185">Reference proteome</keyword>
<feature type="transmembrane region" description="Helical" evidence="1">
    <location>
        <begin position="91"/>
        <end position="108"/>
    </location>
</feature>
<dbReference type="EMBL" id="CP002691">
    <property type="protein sequence ID" value="AEE53120.1"/>
    <property type="molecule type" value="Genomic_DNA"/>
</dbReference>
<proteinExistence type="predicted"/>
<dbReference type="AlphaFoldDB" id="F4L793"/>
<organism evidence="2 3">
    <name type="scientific">Haliscomenobacter hydrossis (strain ATCC 27775 / DSM 1100 / LMG 10767 / O)</name>
    <dbReference type="NCBI Taxonomy" id="760192"/>
    <lineage>
        <taxon>Bacteria</taxon>
        <taxon>Pseudomonadati</taxon>
        <taxon>Bacteroidota</taxon>
        <taxon>Saprospiria</taxon>
        <taxon>Saprospirales</taxon>
        <taxon>Haliscomenobacteraceae</taxon>
        <taxon>Haliscomenobacter</taxon>
    </lineage>
</organism>
<dbReference type="eggNOG" id="ENOG502ZA6T">
    <property type="taxonomic scope" value="Bacteria"/>
</dbReference>
<dbReference type="RefSeq" id="WP_013767655.1">
    <property type="nucleotide sequence ID" value="NC_015510.1"/>
</dbReference>
<dbReference type="HOGENOM" id="CLU_064054_1_0_10"/>
<feature type="transmembrane region" description="Helical" evidence="1">
    <location>
        <begin position="40"/>
        <end position="61"/>
    </location>
</feature>
<reference key="2">
    <citation type="submission" date="2011-04" db="EMBL/GenBank/DDBJ databases">
        <title>Complete sequence of chromosome of Haliscomenobacter hydrossis DSM 1100.</title>
        <authorList>
            <consortium name="US DOE Joint Genome Institute (JGI-PGF)"/>
            <person name="Lucas S."/>
            <person name="Han J."/>
            <person name="Lapidus A."/>
            <person name="Bruce D."/>
            <person name="Goodwin L."/>
            <person name="Pitluck S."/>
            <person name="Peters L."/>
            <person name="Kyrpides N."/>
            <person name="Mavromatis K."/>
            <person name="Ivanova N."/>
            <person name="Ovchinnikova G."/>
            <person name="Pagani I."/>
            <person name="Daligault H."/>
            <person name="Detter J.C."/>
            <person name="Han C."/>
            <person name="Land M."/>
            <person name="Hauser L."/>
            <person name="Markowitz V."/>
            <person name="Cheng J.-F."/>
            <person name="Hugenholtz P."/>
            <person name="Woyke T."/>
            <person name="Wu D."/>
            <person name="Verbarg S."/>
            <person name="Frueling A."/>
            <person name="Brambilla E."/>
            <person name="Klenk H.-P."/>
            <person name="Eisen J.A."/>
        </authorList>
    </citation>
    <scope>NUCLEOTIDE SEQUENCE</scope>
    <source>
        <strain>DSM 1100</strain>
    </source>
</reference>
<dbReference type="STRING" id="760192.Halhy_5295"/>